<keyword evidence="2" id="KW-1133">Transmembrane helix</keyword>
<feature type="transmembrane region" description="Helical" evidence="2">
    <location>
        <begin position="446"/>
        <end position="465"/>
    </location>
</feature>
<feature type="transmembrane region" description="Helical" evidence="2">
    <location>
        <begin position="477"/>
        <end position="498"/>
    </location>
</feature>
<feature type="transmembrane region" description="Helical" evidence="2">
    <location>
        <begin position="566"/>
        <end position="587"/>
    </location>
</feature>
<evidence type="ECO:0000256" key="3">
    <source>
        <dbReference type="SAM" id="MobiDB-lite"/>
    </source>
</evidence>
<feature type="transmembrane region" description="Helical" evidence="2">
    <location>
        <begin position="12"/>
        <end position="29"/>
    </location>
</feature>
<feature type="transmembrane region" description="Helical" evidence="2">
    <location>
        <begin position="640"/>
        <end position="657"/>
    </location>
</feature>
<feature type="region of interest" description="Disordered" evidence="3">
    <location>
        <begin position="833"/>
        <end position="853"/>
    </location>
</feature>
<evidence type="ECO:0000313" key="7">
    <source>
        <dbReference type="Proteomes" id="UP000676310"/>
    </source>
</evidence>
<evidence type="ECO:0000259" key="4">
    <source>
        <dbReference type="Pfam" id="PF00884"/>
    </source>
</evidence>
<dbReference type="GO" id="GO:0006506">
    <property type="term" value="P:GPI anchor biosynthetic process"/>
    <property type="evidence" value="ECO:0007669"/>
    <property type="project" value="UniProtKB-UniPathway"/>
</dbReference>
<dbReference type="GO" id="GO:0051267">
    <property type="term" value="F:CP2 mannose-ethanolamine phosphotransferase activity"/>
    <property type="evidence" value="ECO:0007669"/>
    <property type="project" value="TreeGrafter"/>
</dbReference>
<feature type="transmembrane region" description="Helical" evidence="2">
    <location>
        <begin position="903"/>
        <end position="922"/>
    </location>
</feature>
<dbReference type="InterPro" id="IPR045687">
    <property type="entry name" value="PIGG/GPI7_C"/>
</dbReference>
<keyword evidence="1" id="KW-0325">Glycoprotein</keyword>
<feature type="domain" description="Sulfatase N-terminal" evidence="4">
    <location>
        <begin position="234"/>
        <end position="328"/>
    </location>
</feature>
<dbReference type="AlphaFoldDB" id="A0A8J2HUA9"/>
<protein>
    <recommendedName>
        <fullName evidence="2">GPI ethanolamine phosphate transferase 2</fullName>
    </recommendedName>
</protein>
<feature type="compositionally biased region" description="Basic and acidic residues" evidence="3">
    <location>
        <begin position="833"/>
        <end position="847"/>
    </location>
</feature>
<name>A0A8J2HUA9_9PLEO</name>
<keyword evidence="2" id="KW-0812">Transmembrane</keyword>
<keyword evidence="2" id="KW-0337">GPI-anchor biosynthesis</keyword>
<evidence type="ECO:0000256" key="2">
    <source>
        <dbReference type="RuleBase" id="RU367106"/>
    </source>
</evidence>
<dbReference type="Pfam" id="PF00884">
    <property type="entry name" value="Sulfatase"/>
    <property type="match status" value="1"/>
</dbReference>
<comment type="pathway">
    <text evidence="2">Glycolipid biosynthesis; glycosylphosphatidylinositol-anchor biosynthesis.</text>
</comment>
<dbReference type="RefSeq" id="XP_043164077.1">
    <property type="nucleotide sequence ID" value="XM_043308142.1"/>
</dbReference>
<evidence type="ECO:0000313" key="6">
    <source>
        <dbReference type="EMBL" id="CAG5139705.1"/>
    </source>
</evidence>
<dbReference type="OrthoDB" id="272139at2759"/>
<dbReference type="InterPro" id="IPR037674">
    <property type="entry name" value="PIG-G_N"/>
</dbReference>
<dbReference type="PANTHER" id="PTHR23072:SF0">
    <property type="entry name" value="GPI ETHANOLAMINE PHOSPHATE TRANSFERASE 2"/>
    <property type="match status" value="1"/>
</dbReference>
<proteinExistence type="inferred from homology"/>
<keyword evidence="2" id="KW-0808">Transferase</keyword>
<evidence type="ECO:0000256" key="1">
    <source>
        <dbReference type="ARBA" id="ARBA00023180"/>
    </source>
</evidence>
<dbReference type="Pfam" id="PF19316">
    <property type="entry name" value="PIGO_PIGG"/>
    <property type="match status" value="1"/>
</dbReference>
<comment type="subcellular location">
    <subcellularLocation>
        <location evidence="2">Endoplasmic reticulum membrane</location>
        <topology evidence="2">Multi-pass membrane protein</topology>
    </subcellularLocation>
</comment>
<keyword evidence="2" id="KW-0256">Endoplasmic reticulum</keyword>
<feature type="transmembrane region" description="Helical" evidence="2">
    <location>
        <begin position="942"/>
        <end position="964"/>
    </location>
</feature>
<dbReference type="GO" id="GO:0005789">
    <property type="term" value="C:endoplasmic reticulum membrane"/>
    <property type="evidence" value="ECO:0007669"/>
    <property type="project" value="UniProtKB-SubCell"/>
</dbReference>
<accession>A0A8J2HUA9</accession>
<sequence length="966" mass="107279">MINHFYHLRLAGTNILVTAGVILFIVGFFRGRPLIPHHTSFDVGNRINDVSAAAPFDKIIFMMVDALRSDFVYAEGTGFEYTRSLIRSGAAIPYTARAASPTLTLSRVKALTQGTSQSFLDIWLNVFESESARSLVGADTWLSRLKTEIDLDRKMVFYGADLWLDIYSDIFDRFEGTDAWYLPEFTTVDSNVTRHLPHELDKDDWKALVLHYLGLDNIAHQGGPSGAHMLPKQAQMDSVVKLVYTALKTKPHLSNTLFVMLGDHGMTDQGNHGGGSPGEISAAMVFISPKLNSISHGMRSPVPPTKSFEYHSVISQVDFVPTLAGLMGFATPARSLGVFVPEFLDLFDKPEDRLKILSNNAQQLEFLLRSQYDISNMSTVYCTEQCSACSDDLSGAVCWLEKFKVNKQSQYVLEPEAIEAVKQITRNFCIHAQRLLNIPPNNPSHIYLAASIATLSISMLLLLRMYLSSKTPHDHDVWVFGSIMIFYAPTMFIDQLVVEEHHYWYSVSTLWLAYLGFQRMNAGERWFKAIVYPVALQFISQSLDEATNPQLSIVNYVHDLFSGHQVLYWIPGLLIYVSAMSSVTNYLGLGSATSMLASTALCAVAILSRLSASLRLSPDSLDITPSWFKHFVSSISRNESLNIFWIGLGACFVAVVIQSRMSGRFSRKATVAGVVELANLYLRSLARPKHLVLFPIFDLQLQWLLSSKLQLDPSGIAVTSLLLGQSAFFASGHSNSFASFDLTNGFNGIETSRAVVVAIQALLSNYFGPVWWSLSSLRLLVAWTEGRNVPTNSSSNTSTFFDDIVKADSGPTNRKPDYSNGSAHGVVEGDFDEKEHGKHSIDSHTETPHGAPQGVGLNTEANGHLSSFHTYRVASAQLSTDRLQRDVSTTQVRHARNGFVEHLILQTMFTATTSLLVVLACIWKRNDPSIWTVLTPKCLNTILWAVFQQLMVNSILCTTVWLVVVT</sequence>
<comment type="similarity">
    <text evidence="2">Belongs to the PIGG/PIGN/PIGO family. PIGG subfamily.</text>
</comment>
<dbReference type="InterPro" id="IPR017850">
    <property type="entry name" value="Alkaline_phosphatase_core_sf"/>
</dbReference>
<dbReference type="GeneID" id="67017262"/>
<dbReference type="SUPFAM" id="SSF53649">
    <property type="entry name" value="Alkaline phosphatase-like"/>
    <property type="match status" value="1"/>
</dbReference>
<organism evidence="6 7">
    <name type="scientific">Alternaria atra</name>
    <dbReference type="NCBI Taxonomy" id="119953"/>
    <lineage>
        <taxon>Eukaryota</taxon>
        <taxon>Fungi</taxon>
        <taxon>Dikarya</taxon>
        <taxon>Ascomycota</taxon>
        <taxon>Pezizomycotina</taxon>
        <taxon>Dothideomycetes</taxon>
        <taxon>Pleosporomycetidae</taxon>
        <taxon>Pleosporales</taxon>
        <taxon>Pleosporineae</taxon>
        <taxon>Pleosporaceae</taxon>
        <taxon>Alternaria</taxon>
        <taxon>Alternaria sect. Ulocladioides</taxon>
    </lineage>
</organism>
<dbReference type="Proteomes" id="UP000676310">
    <property type="component" value="Unassembled WGS sequence"/>
</dbReference>
<dbReference type="CDD" id="cd16024">
    <property type="entry name" value="GPI_EPT_2"/>
    <property type="match status" value="1"/>
</dbReference>
<feature type="domain" description="GPI ethanolamine phosphate transferase 2 C-terminal" evidence="5">
    <location>
        <begin position="449"/>
        <end position="963"/>
    </location>
</feature>
<dbReference type="PANTHER" id="PTHR23072">
    <property type="entry name" value="PHOSPHATIDYLINOSITOL GLYCAN-RELATED"/>
    <property type="match status" value="1"/>
</dbReference>
<comment type="caution">
    <text evidence="6">The sequence shown here is derived from an EMBL/GenBank/DDBJ whole genome shotgun (WGS) entry which is preliminary data.</text>
</comment>
<comment type="caution">
    <text evidence="2">Lacks conserved residue(s) required for the propagation of feature annotation.</text>
</comment>
<dbReference type="InterPro" id="IPR039527">
    <property type="entry name" value="PIGG/GPI7"/>
</dbReference>
<keyword evidence="7" id="KW-1185">Reference proteome</keyword>
<dbReference type="Gene3D" id="3.40.720.10">
    <property type="entry name" value="Alkaline Phosphatase, subunit A"/>
    <property type="match status" value="1"/>
</dbReference>
<evidence type="ECO:0000259" key="5">
    <source>
        <dbReference type="Pfam" id="PF19316"/>
    </source>
</evidence>
<keyword evidence="2" id="KW-0472">Membrane</keyword>
<dbReference type="EMBL" id="CAJRGZ010000015">
    <property type="protein sequence ID" value="CAG5139705.1"/>
    <property type="molecule type" value="Genomic_DNA"/>
</dbReference>
<gene>
    <name evidence="6" type="ORF">ALTATR162_LOCUS548</name>
</gene>
<comment type="function">
    <text evidence="2">Ethanolamine phosphate transferase involved in glycosylphosphatidylinositol-anchor biosynthesis. Transfers ethanolamine phosphate to the GPI second mannose.</text>
</comment>
<dbReference type="InterPro" id="IPR000917">
    <property type="entry name" value="Sulfatase_N"/>
</dbReference>
<dbReference type="UniPathway" id="UPA00196"/>
<reference evidence="6" key="1">
    <citation type="submission" date="2021-05" db="EMBL/GenBank/DDBJ databases">
        <authorList>
            <person name="Stam R."/>
        </authorList>
    </citation>
    <scope>NUCLEOTIDE SEQUENCE</scope>
    <source>
        <strain evidence="6">CS162</strain>
    </source>
</reference>